<dbReference type="Proteomes" id="UP000005258">
    <property type="component" value="Plasmid pTM2"/>
</dbReference>
<reference evidence="1 2" key="1">
    <citation type="journal article" date="2012" name="J. Am. Chem. Soc.">
        <title>Bacterial biosynthesis and maturation of the didemnin anti-cancer agents.</title>
        <authorList>
            <person name="Xu Y."/>
            <person name="Kersten R.D."/>
            <person name="Nam S.J."/>
            <person name="Lu L."/>
            <person name="Al-Suwailem A.M."/>
            <person name="Zheng H."/>
            <person name="Fenical W."/>
            <person name="Dorrestein P.C."/>
            <person name="Moore B.S."/>
            <person name="Qian P.Y."/>
        </authorList>
    </citation>
    <scope>NUCLEOTIDE SEQUENCE [LARGE SCALE GENOMIC DNA]</scope>
    <source>
        <strain evidence="1 2">KA081020-065</strain>
    </source>
</reference>
<keyword evidence="2" id="KW-1185">Reference proteome</keyword>
<dbReference type="RefSeq" id="WP_014752767.1">
    <property type="nucleotide sequence ID" value="NC_017966.1"/>
</dbReference>
<sequence>MTDTVTIRLDTPVTVDGVPTDQIVLTRPRIGQLRGVKLLDVYQMEVGAVAELISRTSTPVLDPAVVDGLDPADFTRLCVGLLGFFGSGSGSTPTTSQPTSR</sequence>
<dbReference type="KEGG" id="tmo:TMO_b0006"/>
<proteinExistence type="predicted"/>
<dbReference type="AlphaFoldDB" id="I3TTC6"/>
<protein>
    <submittedName>
        <fullName evidence="1">Bacteriophage gpE</fullName>
    </submittedName>
</protein>
<accession>I3TTC6</accession>
<keyword evidence="1" id="KW-0614">Plasmid</keyword>
<evidence type="ECO:0000313" key="2">
    <source>
        <dbReference type="Proteomes" id="UP000005258"/>
    </source>
</evidence>
<geneLocation type="plasmid" evidence="1 2">
    <name>pTM2</name>
</geneLocation>
<dbReference type="Pfam" id="PF10109">
    <property type="entry name" value="Phage_TAC_7"/>
    <property type="match status" value="1"/>
</dbReference>
<gene>
    <name evidence="1" type="ordered locus">TMO_b0006</name>
</gene>
<organism evidence="1 2">
    <name type="scientific">Tistrella mobilis (strain KA081020-065)</name>
    <dbReference type="NCBI Taxonomy" id="1110502"/>
    <lineage>
        <taxon>Bacteria</taxon>
        <taxon>Pseudomonadati</taxon>
        <taxon>Pseudomonadota</taxon>
        <taxon>Alphaproteobacteria</taxon>
        <taxon>Geminicoccales</taxon>
        <taxon>Geminicoccaceae</taxon>
        <taxon>Tistrella</taxon>
    </lineage>
</organism>
<name>I3TTC6_TISMK</name>
<dbReference type="InterPro" id="IPR019289">
    <property type="entry name" value="Phage_tail_E/E"/>
</dbReference>
<dbReference type="EMBL" id="CP003238">
    <property type="protein sequence ID" value="AFK56014.1"/>
    <property type="molecule type" value="Genomic_DNA"/>
</dbReference>
<dbReference type="HOGENOM" id="CLU_150496_2_1_5"/>
<evidence type="ECO:0000313" key="1">
    <source>
        <dbReference type="EMBL" id="AFK56014.1"/>
    </source>
</evidence>